<evidence type="ECO:0008006" key="4">
    <source>
        <dbReference type="Google" id="ProtNLM"/>
    </source>
</evidence>
<dbReference type="OrthoDB" id="110705at2759"/>
<accession>A0A2P4XIZ8</accession>
<dbReference type="Proteomes" id="UP000237271">
    <property type="component" value="Unassembled WGS sequence"/>
</dbReference>
<protein>
    <recommendedName>
        <fullName evidence="4">PX domain-containing protein</fullName>
    </recommendedName>
</protein>
<dbReference type="AlphaFoldDB" id="A0A2P4XIZ8"/>
<dbReference type="Gene3D" id="3.30.1520.10">
    <property type="entry name" value="Phox-like domain"/>
    <property type="match status" value="1"/>
</dbReference>
<dbReference type="GO" id="GO:0035091">
    <property type="term" value="F:phosphatidylinositol binding"/>
    <property type="evidence" value="ECO:0007669"/>
    <property type="project" value="InterPro"/>
</dbReference>
<dbReference type="InterPro" id="IPR036871">
    <property type="entry name" value="PX_dom_sf"/>
</dbReference>
<comment type="caution">
    <text evidence="2">The sequence shown here is derived from an EMBL/GenBank/DDBJ whole genome shotgun (WGS) entry which is preliminary data.</text>
</comment>
<evidence type="ECO:0000313" key="3">
    <source>
        <dbReference type="Proteomes" id="UP000237271"/>
    </source>
</evidence>
<keyword evidence="3" id="KW-1185">Reference proteome</keyword>
<dbReference type="EMBL" id="NCKW01010118">
    <property type="protein sequence ID" value="POM65526.1"/>
    <property type="molecule type" value="Genomic_DNA"/>
</dbReference>
<proteinExistence type="predicted"/>
<gene>
    <name evidence="2" type="ORF">PHPALM_18742</name>
</gene>
<feature type="region of interest" description="Disordered" evidence="1">
    <location>
        <begin position="303"/>
        <end position="323"/>
    </location>
</feature>
<reference evidence="2 3" key="1">
    <citation type="journal article" date="2017" name="Genome Biol. Evol.">
        <title>Phytophthora megakarya and P. palmivora, closely related causal agents of cacao black pod rot, underwent increases in genome sizes and gene numbers by different mechanisms.</title>
        <authorList>
            <person name="Ali S.S."/>
            <person name="Shao J."/>
            <person name="Lary D.J."/>
            <person name="Kronmiller B."/>
            <person name="Shen D."/>
            <person name="Strem M.D."/>
            <person name="Amoako-Attah I."/>
            <person name="Akrofi A.Y."/>
            <person name="Begoude B.A."/>
            <person name="Ten Hoopen G.M."/>
            <person name="Coulibaly K."/>
            <person name="Kebe B.I."/>
            <person name="Melnick R.L."/>
            <person name="Guiltinan M.J."/>
            <person name="Tyler B.M."/>
            <person name="Meinhardt L.W."/>
            <person name="Bailey B.A."/>
        </authorList>
    </citation>
    <scope>NUCLEOTIDE SEQUENCE [LARGE SCALE GENOMIC DNA]</scope>
    <source>
        <strain evidence="3">sbr112.9</strain>
    </source>
</reference>
<organism evidence="2 3">
    <name type="scientific">Phytophthora palmivora</name>
    <dbReference type="NCBI Taxonomy" id="4796"/>
    <lineage>
        <taxon>Eukaryota</taxon>
        <taxon>Sar</taxon>
        <taxon>Stramenopiles</taxon>
        <taxon>Oomycota</taxon>
        <taxon>Peronosporomycetes</taxon>
        <taxon>Peronosporales</taxon>
        <taxon>Peronosporaceae</taxon>
        <taxon>Phytophthora</taxon>
    </lineage>
</organism>
<evidence type="ECO:0000256" key="1">
    <source>
        <dbReference type="SAM" id="MobiDB-lite"/>
    </source>
</evidence>
<name>A0A2P4XIZ8_9STRA</name>
<feature type="non-terminal residue" evidence="2">
    <location>
        <position position="379"/>
    </location>
</feature>
<sequence>MSCCEYDDDVDVDTIATDTDTEHTRESSSLVKDLQLSQLCRAKLAVALNTIHHVQMCGTHEGEEDATVYVLDVFLQSTPRGITKKSNRIMDVRSPDFQVKHRYSAFRALREQIGEAVKVPKDKSHAQWCPYCSRVRELVHSRTFPSRFPNCGNVMITTGLHNYLVHNRKQRLGSFMNLLLRAAKDISYRSGCTPCQRFELVSKLLSDFLAEPPSSVSDVEDASVEYDMRSTRSMSSSFYFPCSARTDHLGGDPGDISMRSYRQVDPICNAKNDQKKLRKTVKRAVKQERKEARKMTKLARKADKSLRKQGSSSNRIAHLSAGTASNCSVTSDQEILAEIWAMPSSTDEVMPAVDDESADSQPMEFLFFTGCPDDKNLRE</sequence>
<evidence type="ECO:0000313" key="2">
    <source>
        <dbReference type="EMBL" id="POM65526.1"/>
    </source>
</evidence>
<dbReference type="SUPFAM" id="SSF64268">
    <property type="entry name" value="PX domain"/>
    <property type="match status" value="1"/>
</dbReference>